<protein>
    <recommendedName>
        <fullName evidence="9">DNA 3'-5' helicase</fullName>
        <ecNumber evidence="9">5.6.2.4</ecNumber>
    </recommendedName>
</protein>
<evidence type="ECO:0000256" key="6">
    <source>
        <dbReference type="ARBA" id="ARBA00023125"/>
    </source>
</evidence>
<evidence type="ECO:0000256" key="8">
    <source>
        <dbReference type="ARBA" id="ARBA00034617"/>
    </source>
</evidence>
<evidence type="ECO:0000256" key="2">
    <source>
        <dbReference type="ARBA" id="ARBA00022741"/>
    </source>
</evidence>
<evidence type="ECO:0000259" key="10">
    <source>
        <dbReference type="PROSITE" id="PS51192"/>
    </source>
</evidence>
<dbReference type="CDD" id="cd06223">
    <property type="entry name" value="PRTases_typeI"/>
    <property type="match status" value="1"/>
</dbReference>
<dbReference type="GO" id="GO:0006281">
    <property type="term" value="P:DNA repair"/>
    <property type="evidence" value="ECO:0007669"/>
    <property type="project" value="TreeGrafter"/>
</dbReference>
<reference evidence="12 13" key="1">
    <citation type="submission" date="2019-04" db="EMBL/GenBank/DDBJ databases">
        <title>Sulfurimonas crateris sp. nov. a facultative anaerobic sulfur-oxidizing chemolithautotrophic bacterium isolated from a terrestrial mud vulcano.</title>
        <authorList>
            <person name="Ratnikova N.M."/>
            <person name="Slobodkin A.I."/>
            <person name="Merkel A.Y."/>
            <person name="Novikov A."/>
            <person name="Bonch-Osmolovskaya E.A."/>
            <person name="Slobodkina G.B."/>
        </authorList>
    </citation>
    <scope>NUCLEOTIDE SEQUENCE [LARGE SCALE GENOMIC DNA]</scope>
    <source>
        <strain evidence="12 13">SN118</strain>
    </source>
</reference>
<dbReference type="GO" id="GO:0006310">
    <property type="term" value="P:DNA recombination"/>
    <property type="evidence" value="ECO:0007669"/>
    <property type="project" value="InterPro"/>
</dbReference>
<dbReference type="Gene3D" id="3.40.50.2020">
    <property type="match status" value="1"/>
</dbReference>
<keyword evidence="2" id="KW-0547">Nucleotide-binding</keyword>
<gene>
    <name evidence="12" type="ORF">FCU45_02390</name>
</gene>
<dbReference type="GO" id="GO:0043590">
    <property type="term" value="C:bacterial nucleoid"/>
    <property type="evidence" value="ECO:0007669"/>
    <property type="project" value="TreeGrafter"/>
</dbReference>
<keyword evidence="6" id="KW-0238">DNA-binding</keyword>
<dbReference type="InterPro" id="IPR014001">
    <property type="entry name" value="Helicase_ATP-bd"/>
</dbReference>
<comment type="catalytic activity">
    <reaction evidence="8">
        <text>Couples ATP hydrolysis with the unwinding of duplex DNA by translocating in the 3'-5' direction.</text>
        <dbReference type="EC" id="5.6.2.4"/>
    </reaction>
</comment>
<evidence type="ECO:0000256" key="1">
    <source>
        <dbReference type="ARBA" id="ARBA00005446"/>
    </source>
</evidence>
<keyword evidence="3 12" id="KW-0378">Hydrolase</keyword>
<feature type="domain" description="Helicase ATP-binding" evidence="10">
    <location>
        <begin position="31"/>
        <end position="206"/>
    </location>
</feature>
<dbReference type="GO" id="GO:0005737">
    <property type="term" value="C:cytoplasm"/>
    <property type="evidence" value="ECO:0007669"/>
    <property type="project" value="TreeGrafter"/>
</dbReference>
<evidence type="ECO:0000259" key="11">
    <source>
        <dbReference type="PROSITE" id="PS51194"/>
    </source>
</evidence>
<dbReference type="Gene3D" id="3.40.50.300">
    <property type="entry name" value="P-loop containing nucleotide triphosphate hydrolases"/>
    <property type="match status" value="2"/>
</dbReference>
<evidence type="ECO:0000313" key="13">
    <source>
        <dbReference type="Proteomes" id="UP000309561"/>
    </source>
</evidence>
<dbReference type="InterPro" id="IPR002464">
    <property type="entry name" value="DNA/RNA_helicase_DEAH_CS"/>
</dbReference>
<dbReference type="InterPro" id="IPR011545">
    <property type="entry name" value="DEAD/DEAH_box_helicase_dom"/>
</dbReference>
<dbReference type="NCBIfam" id="TIGR00614">
    <property type="entry name" value="recQ_fam"/>
    <property type="match status" value="1"/>
</dbReference>
<dbReference type="GO" id="GO:0043138">
    <property type="term" value="F:3'-5' DNA helicase activity"/>
    <property type="evidence" value="ECO:0007669"/>
    <property type="project" value="UniProtKB-EC"/>
</dbReference>
<keyword evidence="4 12" id="KW-0347">Helicase</keyword>
<dbReference type="SUPFAM" id="SSF53271">
    <property type="entry name" value="PRTase-like"/>
    <property type="match status" value="1"/>
</dbReference>
<dbReference type="GO" id="GO:0030894">
    <property type="term" value="C:replisome"/>
    <property type="evidence" value="ECO:0007669"/>
    <property type="project" value="TreeGrafter"/>
</dbReference>
<evidence type="ECO:0000256" key="5">
    <source>
        <dbReference type="ARBA" id="ARBA00022840"/>
    </source>
</evidence>
<dbReference type="Pfam" id="PF00156">
    <property type="entry name" value="Pribosyltran"/>
    <property type="match status" value="1"/>
</dbReference>
<evidence type="ECO:0000256" key="7">
    <source>
        <dbReference type="ARBA" id="ARBA00023235"/>
    </source>
</evidence>
<dbReference type="SUPFAM" id="SSF52540">
    <property type="entry name" value="P-loop containing nucleoside triphosphate hydrolases"/>
    <property type="match status" value="1"/>
</dbReference>
<sequence length="695" mass="77871">MLTREQAQQYLKDSLQNQNADFREDQYEAIDTVVNQRKKVLVVQKTGWGKSSVYFISTKFLREQGSGLTIIISPLLALMRNQIDSAKKLGLNVVTINSSNTDDWDLIKAQILRNEVDALLVSPERLANENFMQEILEPISGSIGLFVIDEAHCISDWGHDFRPDYKRITNILKQMPVNTPILATTATANDRVITDIENQISGLVTIRGSLKRESLSLHNIRLPEPSHRLAWLLEHLPSFEGSGIVYVLTQRDAKVVAQWLNQNGIAASAYFSGVEHDEFESGDEYRIFLENQLINNEIKVLVATSALGMGFDKSDLGFVIHYQAPGSIISYYQQVGRAGRGIDEAYGVLLSGHEDDDIHDFFRGSSFPKEQNIALVLEHLDNSDGLSIVDLQKELNLTQGEVEKTLKYLNVETPAPVTKIGSKWHRTANKYVHNREKIEAILAIRQSEWDEMQSYLDTDQCLMFFLQNALNDPKPQICGKCANCGTALSGEFSHENGLKAADFLKKSDIVFNPKKQVKLDALSAYGIRGNIRPELRAEEGRILSRWEDAGWGRVVAKDKHQGEFSDQLVDAFVEMVKKWNPFPAPQWITCIPSLNHPALVPSFAQKVAKKLNLPFIAAVKKIKQNQAQKMMNNAYYQAKNLDGVFEVEDNIPDKPVLLIDDVIDSGWTVTVASALLKQKGSGKVFPASLATTGKM</sequence>
<evidence type="ECO:0000313" key="12">
    <source>
        <dbReference type="EMBL" id="TKI71248.1"/>
    </source>
</evidence>
<dbReference type="SMART" id="SM00490">
    <property type="entry name" value="HELICc"/>
    <property type="match status" value="1"/>
</dbReference>
<dbReference type="PROSITE" id="PS51194">
    <property type="entry name" value="HELICASE_CTER"/>
    <property type="match status" value="1"/>
</dbReference>
<dbReference type="OrthoDB" id="9760034at2"/>
<accession>A0A4U2ZA65</accession>
<dbReference type="PANTHER" id="PTHR13710:SF105">
    <property type="entry name" value="ATP-DEPENDENT DNA HELICASE Q1"/>
    <property type="match status" value="1"/>
</dbReference>
<dbReference type="GO" id="GO:0005524">
    <property type="term" value="F:ATP binding"/>
    <property type="evidence" value="ECO:0007669"/>
    <property type="project" value="UniProtKB-KW"/>
</dbReference>
<feature type="domain" description="Helicase C-terminal" evidence="11">
    <location>
        <begin position="228"/>
        <end position="396"/>
    </location>
</feature>
<dbReference type="InterPro" id="IPR001650">
    <property type="entry name" value="Helicase_C-like"/>
</dbReference>
<organism evidence="12 13">
    <name type="scientific">Sulfurimonas crateris</name>
    <dbReference type="NCBI Taxonomy" id="2574727"/>
    <lineage>
        <taxon>Bacteria</taxon>
        <taxon>Pseudomonadati</taxon>
        <taxon>Campylobacterota</taxon>
        <taxon>Epsilonproteobacteria</taxon>
        <taxon>Campylobacterales</taxon>
        <taxon>Sulfurimonadaceae</taxon>
        <taxon>Sulfurimonas</taxon>
    </lineage>
</organism>
<dbReference type="EMBL" id="SZPX01000001">
    <property type="protein sequence ID" value="TKI71248.1"/>
    <property type="molecule type" value="Genomic_DNA"/>
</dbReference>
<dbReference type="PROSITE" id="PS00690">
    <property type="entry name" value="DEAH_ATP_HELICASE"/>
    <property type="match status" value="1"/>
</dbReference>
<dbReference type="GO" id="GO:0003677">
    <property type="term" value="F:DNA binding"/>
    <property type="evidence" value="ECO:0007669"/>
    <property type="project" value="UniProtKB-KW"/>
</dbReference>
<dbReference type="InterPro" id="IPR004589">
    <property type="entry name" value="DNA_helicase_ATP-dep_RecQ"/>
</dbReference>
<dbReference type="AlphaFoldDB" id="A0A4U2ZA65"/>
<keyword evidence="5" id="KW-0067">ATP-binding</keyword>
<dbReference type="GO" id="GO:0016787">
    <property type="term" value="F:hydrolase activity"/>
    <property type="evidence" value="ECO:0007669"/>
    <property type="project" value="UniProtKB-KW"/>
</dbReference>
<dbReference type="SMART" id="SM00487">
    <property type="entry name" value="DEXDc"/>
    <property type="match status" value="1"/>
</dbReference>
<dbReference type="PROSITE" id="PS51192">
    <property type="entry name" value="HELICASE_ATP_BIND_1"/>
    <property type="match status" value="1"/>
</dbReference>
<dbReference type="Proteomes" id="UP000309561">
    <property type="component" value="Unassembled WGS sequence"/>
</dbReference>
<dbReference type="Pfam" id="PF00271">
    <property type="entry name" value="Helicase_C"/>
    <property type="match status" value="1"/>
</dbReference>
<name>A0A4U2ZA65_9BACT</name>
<evidence type="ECO:0000256" key="9">
    <source>
        <dbReference type="ARBA" id="ARBA00034808"/>
    </source>
</evidence>
<keyword evidence="7" id="KW-0413">Isomerase</keyword>
<proteinExistence type="inferred from homology"/>
<dbReference type="RefSeq" id="WP_137011894.1">
    <property type="nucleotide sequence ID" value="NZ_SZPX01000001.1"/>
</dbReference>
<comment type="similarity">
    <text evidence="1">Belongs to the helicase family. RecQ subfamily.</text>
</comment>
<dbReference type="Pfam" id="PF00270">
    <property type="entry name" value="DEAD"/>
    <property type="match status" value="1"/>
</dbReference>
<dbReference type="InterPro" id="IPR000836">
    <property type="entry name" value="PRTase_dom"/>
</dbReference>
<evidence type="ECO:0000256" key="3">
    <source>
        <dbReference type="ARBA" id="ARBA00022801"/>
    </source>
</evidence>
<dbReference type="InterPro" id="IPR029057">
    <property type="entry name" value="PRTase-like"/>
</dbReference>
<dbReference type="EC" id="5.6.2.4" evidence="9"/>
<keyword evidence="13" id="KW-1185">Reference proteome</keyword>
<dbReference type="GO" id="GO:0009378">
    <property type="term" value="F:four-way junction helicase activity"/>
    <property type="evidence" value="ECO:0007669"/>
    <property type="project" value="TreeGrafter"/>
</dbReference>
<dbReference type="PANTHER" id="PTHR13710">
    <property type="entry name" value="DNA HELICASE RECQ FAMILY MEMBER"/>
    <property type="match status" value="1"/>
</dbReference>
<evidence type="ECO:0000256" key="4">
    <source>
        <dbReference type="ARBA" id="ARBA00022806"/>
    </source>
</evidence>
<comment type="caution">
    <text evidence="12">The sequence shown here is derived from an EMBL/GenBank/DDBJ whole genome shotgun (WGS) entry which is preliminary data.</text>
</comment>
<dbReference type="InterPro" id="IPR027417">
    <property type="entry name" value="P-loop_NTPase"/>
</dbReference>